<comment type="caution">
    <text evidence="1">The sequence shown here is derived from an EMBL/GenBank/DDBJ whole genome shotgun (WGS) entry which is preliminary data.</text>
</comment>
<evidence type="ECO:0000313" key="1">
    <source>
        <dbReference type="EMBL" id="POF40800.1"/>
    </source>
</evidence>
<evidence type="ECO:0000313" key="2">
    <source>
        <dbReference type="Proteomes" id="UP000237440"/>
    </source>
</evidence>
<organism evidence="1 2">
    <name type="scientific">Pseudomonas laurylsulfativorans</name>
    <dbReference type="NCBI Taxonomy" id="1943631"/>
    <lineage>
        <taxon>Bacteria</taxon>
        <taxon>Pseudomonadati</taxon>
        <taxon>Pseudomonadota</taxon>
        <taxon>Gammaproteobacteria</taxon>
        <taxon>Pseudomonadales</taxon>
        <taxon>Pseudomonadaceae</taxon>
        <taxon>Pseudomonas</taxon>
    </lineage>
</organism>
<proteinExistence type="predicted"/>
<dbReference type="Proteomes" id="UP000237440">
    <property type="component" value="Unassembled WGS sequence"/>
</dbReference>
<keyword evidence="2" id="KW-1185">Reference proteome</keyword>
<name>A0A2S3VLJ5_9PSED</name>
<protein>
    <submittedName>
        <fullName evidence="1">Uncharacterized protein</fullName>
    </submittedName>
</protein>
<dbReference type="EMBL" id="MUJK01000006">
    <property type="protein sequence ID" value="POF40800.1"/>
    <property type="molecule type" value="Genomic_DNA"/>
</dbReference>
<dbReference type="AlphaFoldDB" id="A0A2S3VLJ5"/>
<sequence length="68" mass="7747">MRFHRIALYRTRGANQDPGDSPSEQTGLANSMHEAHLNNDDLINARNSVVSLGKLTDELEQMRRNINR</sequence>
<gene>
    <name evidence="1" type="ORF">B0D71_20245</name>
</gene>
<accession>A0A2S3VLJ5</accession>
<reference evidence="2" key="1">
    <citation type="submission" date="2017-02" db="EMBL/GenBank/DDBJ databases">
        <authorList>
            <person name="Furmanczyk E.M."/>
        </authorList>
    </citation>
    <scope>NUCLEOTIDE SEQUENCE [LARGE SCALE GENOMIC DNA]</scope>
    <source>
        <strain evidence="2">AP3_22</strain>
    </source>
</reference>